<dbReference type="GO" id="GO:0010017">
    <property type="term" value="P:red or far-red light signaling pathway"/>
    <property type="evidence" value="ECO:0007669"/>
    <property type="project" value="UniProtKB-ARBA"/>
</dbReference>
<dbReference type="PANTHER" id="PTHR46807">
    <property type="entry name" value="TRANSCRIPTION FACTOR PIF3"/>
    <property type="match status" value="1"/>
</dbReference>
<feature type="compositionally biased region" description="Basic and acidic residues" evidence="5">
    <location>
        <begin position="268"/>
        <end position="278"/>
    </location>
</feature>
<dbReference type="GO" id="GO:0003700">
    <property type="term" value="F:DNA-binding transcription factor activity"/>
    <property type="evidence" value="ECO:0007669"/>
    <property type="project" value="InterPro"/>
</dbReference>
<dbReference type="GO" id="GO:0005634">
    <property type="term" value="C:nucleus"/>
    <property type="evidence" value="ECO:0007669"/>
    <property type="project" value="UniProtKB-SubCell"/>
</dbReference>
<proteinExistence type="predicted"/>
<dbReference type="InterPro" id="IPR044273">
    <property type="entry name" value="PIF3-like"/>
</dbReference>
<sequence length="446" mass="48912">MDPSYPDWSLESDLLPFTNQKKPSSTNDELMELIWQNGQVVMQSQTRGRPGLNHLGSQQLPKKSEANYHYQNTNGSYANSSTLIQDDETVSWINYPVDDPLEEFCSPFFTANLRSPCPIETVAGKPAKTMARQGPWASQFGGAGDVRECSGMTIGSSHCESNQVIQNESDFSRASSIGTNKMRSCYSQHFTEDNLQQVTHQETTVATSAGGSGSSLGGIDKSSAGACGLKRKGRDMEESECQSKAAKLESGSEKRPSQPSGSTRRRRTADVHNLSERRRRDRINKKMKALQELIPHCNKTDKASMLDDVIEYLKSLQLHLQVMCMGRGMAAQMMFPAMPPYMGMGLGSHQLAFNNIHQSMPMVLPNQNAMSQAPVFNPINFQTQVQTQSCLPQQLARYMGVHQLQQVAASQTLQNPQMNAASQGGSSMVQPSGVSSTHDASTGNTT</sequence>
<dbReference type="GO" id="GO:0046983">
    <property type="term" value="F:protein dimerization activity"/>
    <property type="evidence" value="ECO:0007669"/>
    <property type="project" value="InterPro"/>
</dbReference>
<evidence type="ECO:0000256" key="3">
    <source>
        <dbReference type="ARBA" id="ARBA00023163"/>
    </source>
</evidence>
<accession>A0AAN7G895</accession>
<dbReference type="PROSITE" id="PS50888">
    <property type="entry name" value="BHLH"/>
    <property type="match status" value="1"/>
</dbReference>
<dbReference type="EMBL" id="JAXIOK010000243">
    <property type="protein sequence ID" value="KAK4740465.1"/>
    <property type="molecule type" value="Genomic_DNA"/>
</dbReference>
<evidence type="ECO:0000256" key="2">
    <source>
        <dbReference type="ARBA" id="ARBA00023015"/>
    </source>
</evidence>
<dbReference type="SUPFAM" id="SSF47459">
    <property type="entry name" value="HLH, helix-loop-helix DNA-binding domain"/>
    <property type="match status" value="1"/>
</dbReference>
<keyword evidence="8" id="KW-1185">Reference proteome</keyword>
<evidence type="ECO:0000313" key="8">
    <source>
        <dbReference type="Proteomes" id="UP001345219"/>
    </source>
</evidence>
<evidence type="ECO:0000256" key="5">
    <source>
        <dbReference type="SAM" id="MobiDB-lite"/>
    </source>
</evidence>
<feature type="compositionally biased region" description="Basic and acidic residues" evidence="5">
    <location>
        <begin position="246"/>
        <end position="256"/>
    </location>
</feature>
<dbReference type="SMART" id="SM00353">
    <property type="entry name" value="HLH"/>
    <property type="match status" value="1"/>
</dbReference>
<evidence type="ECO:0000259" key="6">
    <source>
        <dbReference type="PROSITE" id="PS50888"/>
    </source>
</evidence>
<keyword evidence="4" id="KW-0539">Nucleus</keyword>
<comment type="caution">
    <text evidence="7">The sequence shown here is derived from an EMBL/GenBank/DDBJ whole genome shotgun (WGS) entry which is preliminary data.</text>
</comment>
<reference evidence="7 8" key="1">
    <citation type="journal article" date="2023" name="Hortic Res">
        <title>Pangenome of water caltrop reveals structural variations and asymmetric subgenome divergence after allopolyploidization.</title>
        <authorList>
            <person name="Zhang X."/>
            <person name="Chen Y."/>
            <person name="Wang L."/>
            <person name="Yuan Y."/>
            <person name="Fang M."/>
            <person name="Shi L."/>
            <person name="Lu R."/>
            <person name="Comes H.P."/>
            <person name="Ma Y."/>
            <person name="Chen Y."/>
            <person name="Huang G."/>
            <person name="Zhou Y."/>
            <person name="Zheng Z."/>
            <person name="Qiu Y."/>
        </authorList>
    </citation>
    <scope>NUCLEOTIDE SEQUENCE [LARGE SCALE GENOMIC DNA]</scope>
    <source>
        <tissue evidence="7">Roots</tissue>
    </source>
</reference>
<feature type="region of interest" description="Disordered" evidence="5">
    <location>
        <begin position="417"/>
        <end position="446"/>
    </location>
</feature>
<dbReference type="CDD" id="cd11445">
    <property type="entry name" value="bHLH_AtPIF_like"/>
    <property type="match status" value="1"/>
</dbReference>
<name>A0AAN7G895_9MYRT</name>
<keyword evidence="2" id="KW-0805">Transcription regulation</keyword>
<dbReference type="PANTHER" id="PTHR46807:SF7">
    <property type="entry name" value="BHLH DOMAIN-CONTAINING PROTEIN"/>
    <property type="match status" value="1"/>
</dbReference>
<evidence type="ECO:0000313" key="7">
    <source>
        <dbReference type="EMBL" id="KAK4740465.1"/>
    </source>
</evidence>
<evidence type="ECO:0000256" key="1">
    <source>
        <dbReference type="ARBA" id="ARBA00004123"/>
    </source>
</evidence>
<dbReference type="AlphaFoldDB" id="A0AAN7G895"/>
<keyword evidence="3" id="KW-0804">Transcription</keyword>
<dbReference type="InterPro" id="IPR047265">
    <property type="entry name" value="PIF1-like_bHLH"/>
</dbReference>
<dbReference type="Proteomes" id="UP001345219">
    <property type="component" value="Unassembled WGS sequence"/>
</dbReference>
<gene>
    <name evidence="7" type="ORF">SAY87_032346</name>
</gene>
<dbReference type="InterPro" id="IPR036638">
    <property type="entry name" value="HLH_DNA-bd_sf"/>
</dbReference>
<dbReference type="Gene3D" id="4.10.280.10">
    <property type="entry name" value="Helix-loop-helix DNA-binding domain"/>
    <property type="match status" value="1"/>
</dbReference>
<protein>
    <recommendedName>
        <fullName evidence="6">BHLH domain-containing protein</fullName>
    </recommendedName>
</protein>
<feature type="region of interest" description="Disordered" evidence="5">
    <location>
        <begin position="205"/>
        <end position="283"/>
    </location>
</feature>
<dbReference type="InterPro" id="IPR011598">
    <property type="entry name" value="bHLH_dom"/>
</dbReference>
<dbReference type="FunFam" id="4.10.280.10:FF:000004">
    <property type="entry name" value="Basic helix-loop-helix transcription factor"/>
    <property type="match status" value="1"/>
</dbReference>
<evidence type="ECO:0000256" key="4">
    <source>
        <dbReference type="ARBA" id="ARBA00023242"/>
    </source>
</evidence>
<organism evidence="7 8">
    <name type="scientific">Trapa incisa</name>
    <dbReference type="NCBI Taxonomy" id="236973"/>
    <lineage>
        <taxon>Eukaryota</taxon>
        <taxon>Viridiplantae</taxon>
        <taxon>Streptophyta</taxon>
        <taxon>Embryophyta</taxon>
        <taxon>Tracheophyta</taxon>
        <taxon>Spermatophyta</taxon>
        <taxon>Magnoliopsida</taxon>
        <taxon>eudicotyledons</taxon>
        <taxon>Gunneridae</taxon>
        <taxon>Pentapetalae</taxon>
        <taxon>rosids</taxon>
        <taxon>malvids</taxon>
        <taxon>Myrtales</taxon>
        <taxon>Lythraceae</taxon>
        <taxon>Trapa</taxon>
    </lineage>
</organism>
<feature type="domain" description="BHLH" evidence="6">
    <location>
        <begin position="267"/>
        <end position="316"/>
    </location>
</feature>
<dbReference type="Pfam" id="PF00010">
    <property type="entry name" value="HLH"/>
    <property type="match status" value="1"/>
</dbReference>
<comment type="subcellular location">
    <subcellularLocation>
        <location evidence="1">Nucleus</location>
    </subcellularLocation>
</comment>